<dbReference type="EMBL" id="OC317975">
    <property type="protein sequence ID" value="CAD7399988.1"/>
    <property type="molecule type" value="Genomic_DNA"/>
</dbReference>
<sequence length="142" mass="15857">MESIQKAYKHTFVFNPCCAGAEKKKETSAPIQNGVNKSTSSSIEIKNNNNNIKVVTRHLTLCGNYAPQHTHHANSHYVATVLPSLTTTRTPTMWQLCFPAYPPRELSPCGNYAPQPTHHANSYYVATMLPSLPTTRLLKQFN</sequence>
<proteinExistence type="predicted"/>
<evidence type="ECO:0000313" key="1">
    <source>
        <dbReference type="EMBL" id="CAD7399988.1"/>
    </source>
</evidence>
<dbReference type="AlphaFoldDB" id="A0A7R9GW28"/>
<accession>A0A7R9GW28</accession>
<reference evidence="1" key="1">
    <citation type="submission" date="2020-11" db="EMBL/GenBank/DDBJ databases">
        <authorList>
            <person name="Tran Van P."/>
        </authorList>
    </citation>
    <scope>NUCLEOTIDE SEQUENCE</scope>
</reference>
<protein>
    <submittedName>
        <fullName evidence="1">Uncharacterized protein</fullName>
    </submittedName>
</protein>
<name>A0A7R9GW28_TIMCR</name>
<gene>
    <name evidence="1" type="ORF">TCEB3V08_LOCUS5300</name>
</gene>
<organism evidence="1">
    <name type="scientific">Timema cristinae</name>
    <name type="common">Walking stick</name>
    <dbReference type="NCBI Taxonomy" id="61476"/>
    <lineage>
        <taxon>Eukaryota</taxon>
        <taxon>Metazoa</taxon>
        <taxon>Ecdysozoa</taxon>
        <taxon>Arthropoda</taxon>
        <taxon>Hexapoda</taxon>
        <taxon>Insecta</taxon>
        <taxon>Pterygota</taxon>
        <taxon>Neoptera</taxon>
        <taxon>Polyneoptera</taxon>
        <taxon>Phasmatodea</taxon>
        <taxon>Timematodea</taxon>
        <taxon>Timematoidea</taxon>
        <taxon>Timematidae</taxon>
        <taxon>Timema</taxon>
    </lineage>
</organism>